<dbReference type="InterPro" id="IPR000424">
    <property type="entry name" value="Primosome_PriB/ssb"/>
</dbReference>
<protein>
    <submittedName>
        <fullName evidence="4">Single-stranded DNA-binding protein 1</fullName>
    </submittedName>
</protein>
<dbReference type="AlphaFoldDB" id="A0A401W8Q0"/>
<proteinExistence type="predicted"/>
<evidence type="ECO:0000256" key="1">
    <source>
        <dbReference type="ARBA" id="ARBA00023125"/>
    </source>
</evidence>
<feature type="compositionally biased region" description="Polar residues" evidence="3">
    <location>
        <begin position="124"/>
        <end position="133"/>
    </location>
</feature>
<evidence type="ECO:0000313" key="5">
    <source>
        <dbReference type="Proteomes" id="UP000286746"/>
    </source>
</evidence>
<accession>A0A401W8Q0</accession>
<organism evidence="4 5">
    <name type="scientific">Streptomyces paromomycinus</name>
    <name type="common">Streptomyces rimosus subsp. paromomycinus</name>
    <dbReference type="NCBI Taxonomy" id="92743"/>
    <lineage>
        <taxon>Bacteria</taxon>
        <taxon>Bacillati</taxon>
        <taxon>Actinomycetota</taxon>
        <taxon>Actinomycetes</taxon>
        <taxon>Kitasatosporales</taxon>
        <taxon>Streptomycetaceae</taxon>
        <taxon>Streptomyces</taxon>
    </lineage>
</organism>
<dbReference type="EMBL" id="BHZD01000001">
    <property type="protein sequence ID" value="GCD45696.1"/>
    <property type="molecule type" value="Genomic_DNA"/>
</dbReference>
<keyword evidence="1 2" id="KW-0238">DNA-binding</keyword>
<feature type="compositionally biased region" description="Pro residues" evidence="3">
    <location>
        <begin position="145"/>
        <end position="183"/>
    </location>
</feature>
<name>A0A401W8Q0_STREY</name>
<reference evidence="4 5" key="1">
    <citation type="submission" date="2018-11" db="EMBL/GenBank/DDBJ databases">
        <title>Whole genome sequence of Streptomyces paromomycinus NBRC 15454(T).</title>
        <authorList>
            <person name="Komaki H."/>
            <person name="Tamura T."/>
        </authorList>
    </citation>
    <scope>NUCLEOTIDE SEQUENCE [LARGE SCALE GENOMIC DNA]</scope>
    <source>
        <strain evidence="4 5">NBRC 15454</strain>
    </source>
</reference>
<dbReference type="GO" id="GO:0003697">
    <property type="term" value="F:single-stranded DNA binding"/>
    <property type="evidence" value="ECO:0007669"/>
    <property type="project" value="InterPro"/>
</dbReference>
<dbReference type="RefSeq" id="WP_125056200.1">
    <property type="nucleotide sequence ID" value="NZ_BHZD01000001.1"/>
</dbReference>
<dbReference type="Gene3D" id="2.40.50.140">
    <property type="entry name" value="Nucleic acid-binding proteins"/>
    <property type="match status" value="1"/>
</dbReference>
<comment type="caution">
    <text evidence="4">The sequence shown here is derived from an EMBL/GenBank/DDBJ whole genome shotgun (WGS) entry which is preliminary data.</text>
</comment>
<feature type="compositionally biased region" description="Basic and acidic residues" evidence="3">
    <location>
        <begin position="203"/>
        <end position="212"/>
    </location>
</feature>
<dbReference type="SUPFAM" id="SSF50249">
    <property type="entry name" value="Nucleic acid-binding proteins"/>
    <property type="match status" value="1"/>
</dbReference>
<feature type="region of interest" description="Disordered" evidence="3">
    <location>
        <begin position="116"/>
        <end position="212"/>
    </location>
</feature>
<sequence>MYETMVTLVGNAATAVEHRLTTTGASAARFRLATSARRWDKERRCWVDGDTSFYTVRAWRSLADHVAASVSRGEPLVVHGRMRVWDRELPEEKGGQRRVSVEVDAVAVGHDLSRGTSAFRRINRTSTDGTSPNGRPGGGEEPAEAAPPPSLPPLAPLPPGPSAPPAPPLPSFPPHPEFSPSPTPSDAVADTEPDWSSPPPAPPREEGGITSA</sequence>
<evidence type="ECO:0000256" key="2">
    <source>
        <dbReference type="PROSITE-ProRule" id="PRU00252"/>
    </source>
</evidence>
<dbReference type="Pfam" id="PF00436">
    <property type="entry name" value="SSB"/>
    <property type="match status" value="1"/>
</dbReference>
<gene>
    <name evidence="4" type="primary">ssb1</name>
    <name evidence="4" type="ORF">GKJPGBOP_05434</name>
</gene>
<dbReference type="Proteomes" id="UP000286746">
    <property type="component" value="Unassembled WGS sequence"/>
</dbReference>
<dbReference type="PROSITE" id="PS50935">
    <property type="entry name" value="SSB"/>
    <property type="match status" value="1"/>
</dbReference>
<dbReference type="InterPro" id="IPR012340">
    <property type="entry name" value="NA-bd_OB-fold"/>
</dbReference>
<keyword evidence="5" id="KW-1185">Reference proteome</keyword>
<evidence type="ECO:0000313" key="4">
    <source>
        <dbReference type="EMBL" id="GCD45696.1"/>
    </source>
</evidence>
<evidence type="ECO:0000256" key="3">
    <source>
        <dbReference type="SAM" id="MobiDB-lite"/>
    </source>
</evidence>
<dbReference type="CDD" id="cd04496">
    <property type="entry name" value="SSB_OBF"/>
    <property type="match status" value="1"/>
</dbReference>